<accession>A0ABS3KID4</accession>
<feature type="domain" description="HTH lysR-type" evidence="5">
    <location>
        <begin position="8"/>
        <end position="65"/>
    </location>
</feature>
<dbReference type="EMBL" id="JACTNF010000053">
    <property type="protein sequence ID" value="MBO1077228.1"/>
    <property type="molecule type" value="Genomic_DNA"/>
</dbReference>
<dbReference type="Pfam" id="PF00126">
    <property type="entry name" value="HTH_1"/>
    <property type="match status" value="1"/>
</dbReference>
<dbReference type="RefSeq" id="WP_207451235.1">
    <property type="nucleotide sequence ID" value="NZ_CP061091.1"/>
</dbReference>
<organism evidence="6 7">
    <name type="scientific">Roseomonas marmotae</name>
    <dbReference type="NCBI Taxonomy" id="2768161"/>
    <lineage>
        <taxon>Bacteria</taxon>
        <taxon>Pseudomonadati</taxon>
        <taxon>Pseudomonadota</taxon>
        <taxon>Alphaproteobacteria</taxon>
        <taxon>Acetobacterales</taxon>
        <taxon>Roseomonadaceae</taxon>
        <taxon>Roseomonas</taxon>
    </lineage>
</organism>
<comment type="similarity">
    <text evidence="1">Belongs to the LysR transcriptional regulatory family.</text>
</comment>
<evidence type="ECO:0000256" key="4">
    <source>
        <dbReference type="ARBA" id="ARBA00023163"/>
    </source>
</evidence>
<dbReference type="PRINTS" id="PR00039">
    <property type="entry name" value="HTHLYSR"/>
</dbReference>
<dbReference type="InterPro" id="IPR036388">
    <property type="entry name" value="WH-like_DNA-bd_sf"/>
</dbReference>
<evidence type="ECO:0000313" key="7">
    <source>
        <dbReference type="Proteomes" id="UP001518990"/>
    </source>
</evidence>
<dbReference type="Gene3D" id="1.10.10.10">
    <property type="entry name" value="Winged helix-like DNA-binding domain superfamily/Winged helix DNA-binding domain"/>
    <property type="match status" value="1"/>
</dbReference>
<sequence length="302" mass="32706">MLLRVMHLDLPGLEAFLAVTDLGSFGRAAQRLGLSQPALTRRVQRLEAIIGAPLLERSGRPVQLTPAGETLLPEARDALARLSNAMRRAGARPAVADIVIGCLPTLAVRYLGAVLASHHKRWGGAVVVHDSSATEIRNLLVENRLDFALAAIGSERRELEVTPLREEPFFLVCPRDHRLARRKSVAWAELAQAPLISIGPLSENRRIIEAAFRRAQVNASWQTEVRHLGSAVALVAAGAGITMLPDSALFGEATKSVVRIPLVQPTVSRTIGLLQRRDRLLTPAARDLMETLRAAVVASASE</sequence>
<dbReference type="InterPro" id="IPR050950">
    <property type="entry name" value="HTH-type_LysR_regulators"/>
</dbReference>
<evidence type="ECO:0000256" key="2">
    <source>
        <dbReference type="ARBA" id="ARBA00023015"/>
    </source>
</evidence>
<dbReference type="Proteomes" id="UP001518990">
    <property type="component" value="Unassembled WGS sequence"/>
</dbReference>
<evidence type="ECO:0000256" key="1">
    <source>
        <dbReference type="ARBA" id="ARBA00009437"/>
    </source>
</evidence>
<evidence type="ECO:0000256" key="3">
    <source>
        <dbReference type="ARBA" id="ARBA00023125"/>
    </source>
</evidence>
<dbReference type="SUPFAM" id="SSF46785">
    <property type="entry name" value="Winged helix' DNA-binding domain"/>
    <property type="match status" value="1"/>
</dbReference>
<keyword evidence="7" id="KW-1185">Reference proteome</keyword>
<proteinExistence type="inferred from homology"/>
<dbReference type="InterPro" id="IPR036390">
    <property type="entry name" value="WH_DNA-bd_sf"/>
</dbReference>
<keyword evidence="3" id="KW-0238">DNA-binding</keyword>
<name>A0ABS3KID4_9PROT</name>
<keyword evidence="2" id="KW-0805">Transcription regulation</keyword>
<evidence type="ECO:0000259" key="5">
    <source>
        <dbReference type="PROSITE" id="PS50931"/>
    </source>
</evidence>
<dbReference type="InterPro" id="IPR000847">
    <property type="entry name" value="LysR_HTH_N"/>
</dbReference>
<protein>
    <submittedName>
        <fullName evidence="6">LysR family transcriptional regulator</fullName>
    </submittedName>
</protein>
<evidence type="ECO:0000313" key="6">
    <source>
        <dbReference type="EMBL" id="MBO1077228.1"/>
    </source>
</evidence>
<comment type="caution">
    <text evidence="6">The sequence shown here is derived from an EMBL/GenBank/DDBJ whole genome shotgun (WGS) entry which is preliminary data.</text>
</comment>
<dbReference type="PANTHER" id="PTHR30419">
    <property type="entry name" value="HTH-TYPE TRANSCRIPTIONAL REGULATOR YBHD"/>
    <property type="match status" value="1"/>
</dbReference>
<dbReference type="InterPro" id="IPR005119">
    <property type="entry name" value="LysR_subst-bd"/>
</dbReference>
<keyword evidence="4" id="KW-0804">Transcription</keyword>
<reference evidence="6 7" key="1">
    <citation type="submission" date="2020-09" db="EMBL/GenBank/DDBJ databases">
        <title>Roseomonas.</title>
        <authorList>
            <person name="Zhu W."/>
        </authorList>
    </citation>
    <scope>NUCLEOTIDE SEQUENCE [LARGE SCALE GENOMIC DNA]</scope>
    <source>
        <strain evidence="6 7">1311</strain>
    </source>
</reference>
<dbReference type="Gene3D" id="3.40.190.290">
    <property type="match status" value="1"/>
</dbReference>
<dbReference type="PROSITE" id="PS50931">
    <property type="entry name" value="HTH_LYSR"/>
    <property type="match status" value="1"/>
</dbReference>
<dbReference type="SUPFAM" id="SSF53850">
    <property type="entry name" value="Periplasmic binding protein-like II"/>
    <property type="match status" value="1"/>
</dbReference>
<gene>
    <name evidence="6" type="ORF">IAI60_21765</name>
</gene>
<dbReference type="Pfam" id="PF03466">
    <property type="entry name" value="LysR_substrate"/>
    <property type="match status" value="1"/>
</dbReference>